<name>A0A644Z1D0_9ZZZZ</name>
<gene>
    <name evidence="1" type="ORF">SDC9_81277</name>
</gene>
<dbReference type="EMBL" id="VSSQ01007049">
    <property type="protein sequence ID" value="MPM34690.1"/>
    <property type="molecule type" value="Genomic_DNA"/>
</dbReference>
<organism evidence="1">
    <name type="scientific">bioreactor metagenome</name>
    <dbReference type="NCBI Taxonomy" id="1076179"/>
    <lineage>
        <taxon>unclassified sequences</taxon>
        <taxon>metagenomes</taxon>
        <taxon>ecological metagenomes</taxon>
    </lineage>
</organism>
<dbReference type="AlphaFoldDB" id="A0A644Z1D0"/>
<protein>
    <submittedName>
        <fullName evidence="1">Uncharacterized protein</fullName>
    </submittedName>
</protein>
<reference evidence="1" key="1">
    <citation type="submission" date="2019-08" db="EMBL/GenBank/DDBJ databases">
        <authorList>
            <person name="Kucharzyk K."/>
            <person name="Murdoch R.W."/>
            <person name="Higgins S."/>
            <person name="Loffler F."/>
        </authorList>
    </citation>
    <scope>NUCLEOTIDE SEQUENCE</scope>
</reference>
<comment type="caution">
    <text evidence="1">The sequence shown here is derived from an EMBL/GenBank/DDBJ whole genome shotgun (WGS) entry which is preliminary data.</text>
</comment>
<accession>A0A644Z1D0</accession>
<sequence length="76" mass="9062">MLKDIKIMNEDDFVNKYFNIVKNLRTKLNNEESLNLEYVEKMSGYDGSIALILTYIDPMYEHDLPMCLYDLTIQYN</sequence>
<evidence type="ECO:0000313" key="1">
    <source>
        <dbReference type="EMBL" id="MPM34690.1"/>
    </source>
</evidence>
<proteinExistence type="predicted"/>